<dbReference type="Proteomes" id="UP000824160">
    <property type="component" value="Unassembled WGS sequence"/>
</dbReference>
<evidence type="ECO:0000256" key="1">
    <source>
        <dbReference type="SAM" id="Phobius"/>
    </source>
</evidence>
<name>A0A9D1H816_9FIRM</name>
<dbReference type="EMBL" id="DVLW01000257">
    <property type="protein sequence ID" value="HIT95385.1"/>
    <property type="molecule type" value="Genomic_DNA"/>
</dbReference>
<organism evidence="2 3">
    <name type="scientific">Candidatus Faecivivens stercoripullorum</name>
    <dbReference type="NCBI Taxonomy" id="2840805"/>
    <lineage>
        <taxon>Bacteria</taxon>
        <taxon>Bacillati</taxon>
        <taxon>Bacillota</taxon>
        <taxon>Clostridia</taxon>
        <taxon>Eubacteriales</taxon>
        <taxon>Oscillospiraceae</taxon>
        <taxon>Oscillospiraceae incertae sedis</taxon>
        <taxon>Candidatus Faecivivens</taxon>
    </lineage>
</organism>
<comment type="caution">
    <text evidence="2">The sequence shown here is derived from an EMBL/GenBank/DDBJ whole genome shotgun (WGS) entry which is preliminary data.</text>
</comment>
<evidence type="ECO:0000313" key="2">
    <source>
        <dbReference type="EMBL" id="HIT95385.1"/>
    </source>
</evidence>
<reference evidence="2" key="1">
    <citation type="submission" date="2020-10" db="EMBL/GenBank/DDBJ databases">
        <authorList>
            <person name="Gilroy R."/>
        </authorList>
    </citation>
    <scope>NUCLEOTIDE SEQUENCE</scope>
    <source>
        <strain evidence="2">ChiBcec7-5410</strain>
    </source>
</reference>
<sequence>MDTLDPLTRWGFRGLTVAVFILGIVFQGIGKHPVPDFYYTAVDLFKLFW</sequence>
<gene>
    <name evidence="2" type="ORF">IAC43_09380</name>
</gene>
<evidence type="ECO:0000313" key="3">
    <source>
        <dbReference type="Proteomes" id="UP000824160"/>
    </source>
</evidence>
<protein>
    <submittedName>
        <fullName evidence="2">Uncharacterized protein</fullName>
    </submittedName>
</protein>
<feature type="transmembrane region" description="Helical" evidence="1">
    <location>
        <begin position="12"/>
        <end position="30"/>
    </location>
</feature>
<dbReference type="AlphaFoldDB" id="A0A9D1H816"/>
<accession>A0A9D1H816</accession>
<keyword evidence="1" id="KW-0472">Membrane</keyword>
<reference evidence="2" key="2">
    <citation type="journal article" date="2021" name="PeerJ">
        <title>Extensive microbial diversity within the chicken gut microbiome revealed by metagenomics and culture.</title>
        <authorList>
            <person name="Gilroy R."/>
            <person name="Ravi A."/>
            <person name="Getino M."/>
            <person name="Pursley I."/>
            <person name="Horton D.L."/>
            <person name="Alikhan N.F."/>
            <person name="Baker D."/>
            <person name="Gharbi K."/>
            <person name="Hall N."/>
            <person name="Watson M."/>
            <person name="Adriaenssens E.M."/>
            <person name="Foster-Nyarko E."/>
            <person name="Jarju S."/>
            <person name="Secka A."/>
            <person name="Antonio M."/>
            <person name="Oren A."/>
            <person name="Chaudhuri R.R."/>
            <person name="La Ragione R."/>
            <person name="Hildebrand F."/>
            <person name="Pallen M.J."/>
        </authorList>
    </citation>
    <scope>NUCLEOTIDE SEQUENCE</scope>
    <source>
        <strain evidence="2">ChiBcec7-5410</strain>
    </source>
</reference>
<proteinExistence type="predicted"/>
<keyword evidence="1" id="KW-1133">Transmembrane helix</keyword>
<keyword evidence="1" id="KW-0812">Transmembrane</keyword>